<protein>
    <submittedName>
        <fullName evidence="1">Uncharacterized protein</fullName>
    </submittedName>
</protein>
<gene>
    <name evidence="1" type="ORF">S03H2_08700</name>
</gene>
<reference evidence="1" key="1">
    <citation type="journal article" date="2014" name="Front. Microbiol.">
        <title>High frequency of phylogenetically diverse reductive dehalogenase-homologous genes in deep subseafloor sedimentary metagenomes.</title>
        <authorList>
            <person name="Kawai M."/>
            <person name="Futagami T."/>
            <person name="Toyoda A."/>
            <person name="Takaki Y."/>
            <person name="Nishi S."/>
            <person name="Hori S."/>
            <person name="Arai W."/>
            <person name="Tsubouchi T."/>
            <person name="Morono Y."/>
            <person name="Uchiyama I."/>
            <person name="Ito T."/>
            <person name="Fujiyama A."/>
            <person name="Inagaki F."/>
            <person name="Takami H."/>
        </authorList>
    </citation>
    <scope>NUCLEOTIDE SEQUENCE</scope>
    <source>
        <strain evidence="1">Expedition CK06-06</strain>
    </source>
</reference>
<proteinExistence type="predicted"/>
<dbReference type="EMBL" id="BARU01004276">
    <property type="protein sequence ID" value="GAH19333.1"/>
    <property type="molecule type" value="Genomic_DNA"/>
</dbReference>
<sequence>GLRVIGQLQTYRVLWIRDTPIAKPEKMILVCEVPNIDLFDAASMFGIQIYVLPPMP</sequence>
<dbReference type="AlphaFoldDB" id="X1FEW7"/>
<accession>X1FEW7</accession>
<name>X1FEW7_9ZZZZ</name>
<organism evidence="1">
    <name type="scientific">marine sediment metagenome</name>
    <dbReference type="NCBI Taxonomy" id="412755"/>
    <lineage>
        <taxon>unclassified sequences</taxon>
        <taxon>metagenomes</taxon>
        <taxon>ecological metagenomes</taxon>
    </lineage>
</organism>
<comment type="caution">
    <text evidence="1">The sequence shown here is derived from an EMBL/GenBank/DDBJ whole genome shotgun (WGS) entry which is preliminary data.</text>
</comment>
<feature type="non-terminal residue" evidence="1">
    <location>
        <position position="1"/>
    </location>
</feature>
<evidence type="ECO:0000313" key="1">
    <source>
        <dbReference type="EMBL" id="GAH19333.1"/>
    </source>
</evidence>